<dbReference type="AlphaFoldDB" id="A0AAD6V9U6"/>
<evidence type="ECO:0000256" key="1">
    <source>
        <dbReference type="SAM" id="MobiDB-lite"/>
    </source>
</evidence>
<protein>
    <submittedName>
        <fullName evidence="2">Uncharacterized protein</fullName>
    </submittedName>
</protein>
<reference evidence="2" key="1">
    <citation type="submission" date="2023-03" db="EMBL/GenBank/DDBJ databases">
        <title>Massive genome expansion in bonnet fungi (Mycena s.s.) driven by repeated elements and novel gene families across ecological guilds.</title>
        <authorList>
            <consortium name="Lawrence Berkeley National Laboratory"/>
            <person name="Harder C.B."/>
            <person name="Miyauchi S."/>
            <person name="Viragh M."/>
            <person name="Kuo A."/>
            <person name="Thoen E."/>
            <person name="Andreopoulos B."/>
            <person name="Lu D."/>
            <person name="Skrede I."/>
            <person name="Drula E."/>
            <person name="Henrissat B."/>
            <person name="Morin E."/>
            <person name="Kohler A."/>
            <person name="Barry K."/>
            <person name="LaButti K."/>
            <person name="Morin E."/>
            <person name="Salamov A."/>
            <person name="Lipzen A."/>
            <person name="Mereny Z."/>
            <person name="Hegedus B."/>
            <person name="Baldrian P."/>
            <person name="Stursova M."/>
            <person name="Weitz H."/>
            <person name="Taylor A."/>
            <person name="Grigoriev I.V."/>
            <person name="Nagy L.G."/>
            <person name="Martin F."/>
            <person name="Kauserud H."/>
        </authorList>
    </citation>
    <scope>NUCLEOTIDE SEQUENCE</scope>
    <source>
        <strain evidence="2">9144</strain>
    </source>
</reference>
<gene>
    <name evidence="2" type="ORF">GGX14DRAFT_569138</name>
</gene>
<evidence type="ECO:0000313" key="2">
    <source>
        <dbReference type="EMBL" id="KAJ7204984.1"/>
    </source>
</evidence>
<name>A0AAD6V9U6_9AGAR</name>
<comment type="caution">
    <text evidence="2">The sequence shown here is derived from an EMBL/GenBank/DDBJ whole genome shotgun (WGS) entry which is preliminary data.</text>
</comment>
<evidence type="ECO:0000313" key="3">
    <source>
        <dbReference type="Proteomes" id="UP001219525"/>
    </source>
</evidence>
<organism evidence="2 3">
    <name type="scientific">Mycena pura</name>
    <dbReference type="NCBI Taxonomy" id="153505"/>
    <lineage>
        <taxon>Eukaryota</taxon>
        <taxon>Fungi</taxon>
        <taxon>Dikarya</taxon>
        <taxon>Basidiomycota</taxon>
        <taxon>Agaricomycotina</taxon>
        <taxon>Agaricomycetes</taxon>
        <taxon>Agaricomycetidae</taxon>
        <taxon>Agaricales</taxon>
        <taxon>Marasmiineae</taxon>
        <taxon>Mycenaceae</taxon>
        <taxon>Mycena</taxon>
    </lineage>
</organism>
<keyword evidence="3" id="KW-1185">Reference proteome</keyword>
<proteinExistence type="predicted"/>
<dbReference type="EMBL" id="JARJCW010000045">
    <property type="protein sequence ID" value="KAJ7204984.1"/>
    <property type="molecule type" value="Genomic_DNA"/>
</dbReference>
<feature type="region of interest" description="Disordered" evidence="1">
    <location>
        <begin position="127"/>
        <end position="167"/>
    </location>
</feature>
<sequence>MTSVLSSGNVLPHSQRLRFIRSMKKLGDLLTDASLLVDQPVPSHTRAASASISRTPIDITDLDAPHSSTPSRNLFSLRLPKALASPTFHLSLNSPLTPVTPVIDPEILKQRKLAKVAATFGERVPPELVFPPTPPAARKGRQRSSTVSAPEVPRPAPGPCTSAASGAGATVVARRRHRRHARVVSLRHAVSSSSLRAHAAGPADEPFSYANLVPATLPLDLGPPSATATPVLFAPDAPGWNHTRSTMHRKEAGWSGEWSGRVSNMDDVVRGLRELRLT</sequence>
<accession>A0AAD6V9U6</accession>
<dbReference type="Proteomes" id="UP001219525">
    <property type="component" value="Unassembled WGS sequence"/>
</dbReference>